<feature type="region of interest" description="Disordered" evidence="1">
    <location>
        <begin position="842"/>
        <end position="899"/>
    </location>
</feature>
<feature type="compositionally biased region" description="Basic residues" evidence="1">
    <location>
        <begin position="792"/>
        <end position="806"/>
    </location>
</feature>
<sequence>MSAPTSSLGRWADEDDDFDLEAYVRETAHISARECSLGMSSISQVAARSDESAENHGADSHKESDSSDHELDASTNGVTGEVKEKEMFQDAEPYEDGGNDGYDDDEEDEEDEEDDDNDDGEDSNEDDEEVAAHARYLPMQPRAPRPYYPSHEVVANMLVYGLANPCWSIDRLPRAAVYENPTASTSTTVEIEDTGAEPESGESDSDTAPKAPVPAAWGPIVWPRWYNHQRWRNTKESLGYPMNRPMMWPSRLHTMELAEETSLTTDSGCPEPSPYDSAGEASTDATSPILEVPTQEGTGLGIRCDGDFILYPRCEIYIDAKETPQTEIHAEELIIPDNWEDEDEGEGEYADVERSIEISDDVPPKITNDADQKLSTSAELDTDVCISDFTTKKTSIWDDDDDEFDLEAYKMKQPPPPPTIEELGPLQQQIDNSESAYEVQLPAPKVVLPCDLDAASQPEIIVAPEEHEPESYTDQNAESTTYDTADDADATTVDTNANSSTIDTAAVNETGNHATETADGEDNTPTDNVQANTALAQPTEKEPEWKVWLRRFKRRGRLAGGNELRQYILCRRQCIDDGELLERNKYCAIWNDYKRFASLGPVEVLNPSPLCKEIAPEEAEDIEVEEEEETIPMPHSMKKLGRRGLRARGIISMIDICGEWAQDKSLRSEITVPSQVTDHFAPGQARLIKELKLELLVAEAAEAADLDADVVEQTVNEPVVLAPAMEAVKAPESGTGVLEQIPEEVNVAGPAEEIIEVADLRDEIIGDARHTQTEADTIEPAEEIALPERASRKPTRKTRKPKKIQSRNRDPEALIFCSKCRRTLMGMQRRDAVLHINTCAGPAKDASTDDVSSALAKNATSATEDAEPRVDSATPSERSSRPPSPSAPEETHSQAQSHTSCACLTATTIGLGRQQPTAPRALLVPISPTSEQHAVSSLEVKNPAFDVKKAETMPWLHIPGIFTAGFSLGVGMAALGWM</sequence>
<comment type="caution">
    <text evidence="3">The sequence shown here is derived from an EMBL/GenBank/DDBJ whole genome shotgun (WGS) entry which is preliminary data.</text>
</comment>
<keyword evidence="2" id="KW-0472">Membrane</keyword>
<feature type="compositionally biased region" description="Acidic residues" evidence="1">
    <location>
        <begin position="92"/>
        <end position="129"/>
    </location>
</feature>
<keyword evidence="2" id="KW-1133">Transmembrane helix</keyword>
<feature type="compositionally biased region" description="Basic and acidic residues" evidence="1">
    <location>
        <begin position="48"/>
        <end position="72"/>
    </location>
</feature>
<feature type="region of interest" description="Disordered" evidence="1">
    <location>
        <begin position="31"/>
        <end position="129"/>
    </location>
</feature>
<feature type="compositionally biased region" description="Acidic residues" evidence="1">
    <location>
        <begin position="190"/>
        <end position="205"/>
    </location>
</feature>
<keyword evidence="2" id="KW-0812">Transmembrane</keyword>
<evidence type="ECO:0000256" key="2">
    <source>
        <dbReference type="SAM" id="Phobius"/>
    </source>
</evidence>
<feature type="region of interest" description="Disordered" evidence="1">
    <location>
        <begin position="182"/>
        <end position="212"/>
    </location>
</feature>
<accession>A0A1Y2A3N7</accession>
<feature type="transmembrane region" description="Helical" evidence="2">
    <location>
        <begin position="955"/>
        <end position="977"/>
    </location>
</feature>
<reference evidence="3 4" key="1">
    <citation type="submission" date="2016-07" db="EMBL/GenBank/DDBJ databases">
        <title>Pervasive Adenine N6-methylation of Active Genes in Fungi.</title>
        <authorList>
            <consortium name="DOE Joint Genome Institute"/>
            <person name="Mondo S.J."/>
            <person name="Dannebaum R.O."/>
            <person name="Kuo R.C."/>
            <person name="Labutti K."/>
            <person name="Haridas S."/>
            <person name="Kuo A."/>
            <person name="Salamov A."/>
            <person name="Ahrendt S.R."/>
            <person name="Lipzen A."/>
            <person name="Sullivan W."/>
            <person name="Andreopoulos W.B."/>
            <person name="Clum A."/>
            <person name="Lindquist E."/>
            <person name="Daum C."/>
            <person name="Ramamoorthy G.K."/>
            <person name="Gryganskyi A."/>
            <person name="Culley D."/>
            <person name="Magnuson J.K."/>
            <person name="James T.Y."/>
            <person name="O'Malley M.A."/>
            <person name="Stajich J.E."/>
            <person name="Spatafora J.W."/>
            <person name="Visel A."/>
            <person name="Grigoriev I.V."/>
        </authorList>
    </citation>
    <scope>NUCLEOTIDE SEQUENCE [LARGE SCALE GENOMIC DNA]</scope>
    <source>
        <strain evidence="3 4">CBS 115471</strain>
    </source>
</reference>
<dbReference type="Proteomes" id="UP000193144">
    <property type="component" value="Unassembled WGS sequence"/>
</dbReference>
<name>A0A1Y2A3N7_9PLEO</name>
<feature type="region of interest" description="Disordered" evidence="1">
    <location>
        <begin position="260"/>
        <end position="288"/>
    </location>
</feature>
<protein>
    <submittedName>
        <fullName evidence="3">Uncharacterized protein</fullName>
    </submittedName>
</protein>
<feature type="compositionally biased region" description="Polar residues" evidence="1">
    <location>
        <begin position="498"/>
        <end position="515"/>
    </location>
</feature>
<keyword evidence="4" id="KW-1185">Reference proteome</keyword>
<organism evidence="3 4">
    <name type="scientific">Clohesyomyces aquaticus</name>
    <dbReference type="NCBI Taxonomy" id="1231657"/>
    <lineage>
        <taxon>Eukaryota</taxon>
        <taxon>Fungi</taxon>
        <taxon>Dikarya</taxon>
        <taxon>Ascomycota</taxon>
        <taxon>Pezizomycotina</taxon>
        <taxon>Dothideomycetes</taxon>
        <taxon>Pleosporomycetidae</taxon>
        <taxon>Pleosporales</taxon>
        <taxon>Lindgomycetaceae</taxon>
        <taxon>Clohesyomyces</taxon>
    </lineage>
</organism>
<dbReference type="EMBL" id="MCFA01000015">
    <property type="protein sequence ID" value="ORY16907.1"/>
    <property type="molecule type" value="Genomic_DNA"/>
</dbReference>
<gene>
    <name evidence="3" type="ORF">BCR34DRAFT_74048</name>
</gene>
<evidence type="ECO:0000256" key="1">
    <source>
        <dbReference type="SAM" id="MobiDB-lite"/>
    </source>
</evidence>
<feature type="region of interest" description="Disordered" evidence="1">
    <location>
        <begin position="769"/>
        <end position="808"/>
    </location>
</feature>
<evidence type="ECO:0000313" key="4">
    <source>
        <dbReference type="Proteomes" id="UP000193144"/>
    </source>
</evidence>
<dbReference type="AlphaFoldDB" id="A0A1Y2A3N7"/>
<feature type="region of interest" description="Disordered" evidence="1">
    <location>
        <begin position="464"/>
        <end position="529"/>
    </location>
</feature>
<evidence type="ECO:0000313" key="3">
    <source>
        <dbReference type="EMBL" id="ORY16907.1"/>
    </source>
</evidence>
<proteinExistence type="predicted"/>